<name>A0ABU5HGN6_9BACT</name>
<evidence type="ECO:0000313" key="2">
    <source>
        <dbReference type="Proteomes" id="UP001291309"/>
    </source>
</evidence>
<comment type="caution">
    <text evidence="1">The sequence shown here is derived from an EMBL/GenBank/DDBJ whole genome shotgun (WGS) entry which is preliminary data.</text>
</comment>
<dbReference type="EMBL" id="JAXIVS010000019">
    <property type="protein sequence ID" value="MDY7232327.1"/>
    <property type="molecule type" value="Genomic_DNA"/>
</dbReference>
<evidence type="ECO:0000313" key="1">
    <source>
        <dbReference type="EMBL" id="MDY7232327.1"/>
    </source>
</evidence>
<accession>A0ABU5HGN6</accession>
<proteinExistence type="predicted"/>
<keyword evidence="2" id="KW-1185">Reference proteome</keyword>
<gene>
    <name evidence="1" type="ORF">SYV04_38415</name>
</gene>
<organism evidence="1 2">
    <name type="scientific">Hyalangium rubrum</name>
    <dbReference type="NCBI Taxonomy" id="3103134"/>
    <lineage>
        <taxon>Bacteria</taxon>
        <taxon>Pseudomonadati</taxon>
        <taxon>Myxococcota</taxon>
        <taxon>Myxococcia</taxon>
        <taxon>Myxococcales</taxon>
        <taxon>Cystobacterineae</taxon>
        <taxon>Archangiaceae</taxon>
        <taxon>Hyalangium</taxon>
    </lineage>
</organism>
<dbReference type="Proteomes" id="UP001291309">
    <property type="component" value="Unassembled WGS sequence"/>
</dbReference>
<reference evidence="1 2" key="1">
    <citation type="submission" date="2023-12" db="EMBL/GenBank/DDBJ databases">
        <title>the genome sequence of Hyalangium sp. s54d21.</title>
        <authorList>
            <person name="Zhang X."/>
        </authorList>
    </citation>
    <scope>NUCLEOTIDE SEQUENCE [LARGE SCALE GENOMIC DNA]</scope>
    <source>
        <strain evidence="2">s54d21</strain>
    </source>
</reference>
<dbReference type="RefSeq" id="WP_321551038.1">
    <property type="nucleotide sequence ID" value="NZ_JAXIVS010000019.1"/>
</dbReference>
<protein>
    <submittedName>
        <fullName evidence="1">Uncharacterized protein</fullName>
    </submittedName>
</protein>
<sequence length="103" mass="11891">MRRLEELFVPHRQAKVALYEDSVRVCQLKGDKTSTAVLNIFRSNMNVMGEAIMGFLRFPDPHPDRLLQRFRTVASTLRSMMDTEEKVVFPLFLRHARGEVGPS</sequence>